<dbReference type="GO" id="GO:0003677">
    <property type="term" value="F:DNA binding"/>
    <property type="evidence" value="ECO:0007669"/>
    <property type="project" value="UniProtKB-KW"/>
</dbReference>
<dbReference type="PANTHER" id="PTHR46797">
    <property type="entry name" value="HTH-TYPE TRANSCRIPTIONAL REGULATOR"/>
    <property type="match status" value="1"/>
</dbReference>
<dbReference type="InterPro" id="IPR001387">
    <property type="entry name" value="Cro/C1-type_HTH"/>
</dbReference>
<dbReference type="GO" id="GO:0003700">
    <property type="term" value="F:DNA-binding transcription factor activity"/>
    <property type="evidence" value="ECO:0007669"/>
    <property type="project" value="TreeGrafter"/>
</dbReference>
<accession>A0A1H8XEH9</accession>
<dbReference type="SUPFAM" id="SSF47413">
    <property type="entry name" value="lambda repressor-like DNA-binding domains"/>
    <property type="match status" value="1"/>
</dbReference>
<dbReference type="PANTHER" id="PTHR46797:SF1">
    <property type="entry name" value="METHYLPHOSPHONATE SYNTHASE"/>
    <property type="match status" value="1"/>
</dbReference>
<evidence type="ECO:0000259" key="2">
    <source>
        <dbReference type="PROSITE" id="PS50943"/>
    </source>
</evidence>
<keyword evidence="4" id="KW-1185">Reference proteome</keyword>
<keyword evidence="1" id="KW-0238">DNA-binding</keyword>
<dbReference type="AlphaFoldDB" id="A0A1H8XEH9"/>
<sequence length="110" mass="12573">MNHFGHSLKTLRSEKKISQRKLAELVGINYTYISKIENGAQEPPSEDTIIKIARVLGEDADEMLIQANKIPSYFQKMITENKEVSSFLRKAATLSPQQWDSIHRILDESL</sequence>
<dbReference type="OrthoDB" id="72638at2"/>
<protein>
    <submittedName>
        <fullName evidence="3">Helix-turn-helix</fullName>
    </submittedName>
</protein>
<dbReference type="PROSITE" id="PS50943">
    <property type="entry name" value="HTH_CROC1"/>
    <property type="match status" value="1"/>
</dbReference>
<dbReference type="STRING" id="112903.SAMN04490178_1236"/>
<dbReference type="CDD" id="cd00093">
    <property type="entry name" value="HTH_XRE"/>
    <property type="match status" value="1"/>
</dbReference>
<dbReference type="InterPro" id="IPR010982">
    <property type="entry name" value="Lambda_DNA-bd_dom_sf"/>
</dbReference>
<feature type="domain" description="HTH cro/C1-type" evidence="2">
    <location>
        <begin position="8"/>
        <end position="63"/>
    </location>
</feature>
<evidence type="ECO:0000256" key="1">
    <source>
        <dbReference type="ARBA" id="ARBA00023125"/>
    </source>
</evidence>
<dbReference type="InterPro" id="IPR050807">
    <property type="entry name" value="TransReg_Diox_bact_type"/>
</dbReference>
<dbReference type="Pfam" id="PF01381">
    <property type="entry name" value="HTH_3"/>
    <property type="match status" value="1"/>
</dbReference>
<dbReference type="RefSeq" id="WP_091749775.1">
    <property type="nucleotide sequence ID" value="NZ_FODY01000023.1"/>
</dbReference>
<evidence type="ECO:0000313" key="3">
    <source>
        <dbReference type="EMBL" id="SEP38253.1"/>
    </source>
</evidence>
<dbReference type="Proteomes" id="UP000198847">
    <property type="component" value="Unassembled WGS sequence"/>
</dbReference>
<reference evidence="3 4" key="1">
    <citation type="submission" date="2016-10" db="EMBL/GenBank/DDBJ databases">
        <authorList>
            <person name="de Groot N.N."/>
        </authorList>
    </citation>
    <scope>NUCLEOTIDE SEQUENCE [LARGE SCALE GENOMIC DNA]</scope>
    <source>
        <strain evidence="3 4">DSM 13305</strain>
    </source>
</reference>
<dbReference type="EMBL" id="FODY01000023">
    <property type="protein sequence ID" value="SEP38253.1"/>
    <property type="molecule type" value="Genomic_DNA"/>
</dbReference>
<organism evidence="3 4">
    <name type="scientific">Propionispora vibrioides</name>
    <dbReference type="NCBI Taxonomy" id="112903"/>
    <lineage>
        <taxon>Bacteria</taxon>
        <taxon>Bacillati</taxon>
        <taxon>Bacillota</taxon>
        <taxon>Negativicutes</taxon>
        <taxon>Selenomonadales</taxon>
        <taxon>Sporomusaceae</taxon>
        <taxon>Propionispora</taxon>
    </lineage>
</organism>
<name>A0A1H8XEH9_9FIRM</name>
<dbReference type="GO" id="GO:0005829">
    <property type="term" value="C:cytosol"/>
    <property type="evidence" value="ECO:0007669"/>
    <property type="project" value="TreeGrafter"/>
</dbReference>
<dbReference type="SMART" id="SM00530">
    <property type="entry name" value="HTH_XRE"/>
    <property type="match status" value="1"/>
</dbReference>
<proteinExistence type="predicted"/>
<evidence type="ECO:0000313" key="4">
    <source>
        <dbReference type="Proteomes" id="UP000198847"/>
    </source>
</evidence>
<gene>
    <name evidence="3" type="ORF">SAMN04490178_1236</name>
</gene>
<dbReference type="Gene3D" id="1.10.260.40">
    <property type="entry name" value="lambda repressor-like DNA-binding domains"/>
    <property type="match status" value="1"/>
</dbReference>